<dbReference type="Pfam" id="PF04075">
    <property type="entry name" value="F420H2_quin_red"/>
    <property type="match status" value="1"/>
</dbReference>
<proteinExistence type="inferred from homology"/>
<dbReference type="NCBIfam" id="TIGR00026">
    <property type="entry name" value="hi_GC_TIGR00026"/>
    <property type="match status" value="1"/>
</dbReference>
<comment type="caution">
    <text evidence="3">The sequence shown here is derived from an EMBL/GenBank/DDBJ whole genome shotgun (WGS) entry which is preliminary data.</text>
</comment>
<dbReference type="OrthoDB" id="8225825at2"/>
<comment type="similarity">
    <text evidence="1">Belongs to the F420H(2)-dependent quinone reductase family.</text>
</comment>
<sequence>MIRMSHSDSASISGAAETLTMAQRFWRNRLFARIRHRGTAMRRLSGWLTRGHAVAIRWSGGRIRRSFLFTGGMPVLVLTTIGRKTGKPRTTPLCYLRVGNDFAVLASNAGSDRMPAWWLNLQARPAGHVLADRSRYTVEARTATPDETDKLWDTITRMNPGFDEYRQLTERQIPIVLLRPVSEKGP</sequence>
<name>A0A5N0E9X1_9NOCA</name>
<dbReference type="InterPro" id="IPR012349">
    <property type="entry name" value="Split_barrel_FMN-bd"/>
</dbReference>
<dbReference type="Proteomes" id="UP000323876">
    <property type="component" value="Unassembled WGS sequence"/>
</dbReference>
<dbReference type="Gene3D" id="2.30.110.10">
    <property type="entry name" value="Electron Transport, Fmn-binding Protein, Chain A"/>
    <property type="match status" value="1"/>
</dbReference>
<dbReference type="PANTHER" id="PTHR39428">
    <property type="entry name" value="F420H(2)-DEPENDENT QUINONE REDUCTASE RV1261C"/>
    <property type="match status" value="1"/>
</dbReference>
<dbReference type="GO" id="GO:0016491">
    <property type="term" value="F:oxidoreductase activity"/>
    <property type="evidence" value="ECO:0007669"/>
    <property type="project" value="InterPro"/>
</dbReference>
<evidence type="ECO:0000313" key="3">
    <source>
        <dbReference type="EMBL" id="KAA8886227.1"/>
    </source>
</evidence>
<dbReference type="GO" id="GO:0070967">
    <property type="term" value="F:coenzyme F420 binding"/>
    <property type="evidence" value="ECO:0007669"/>
    <property type="project" value="TreeGrafter"/>
</dbReference>
<reference evidence="3 4" key="1">
    <citation type="submission" date="2019-09" db="EMBL/GenBank/DDBJ databases">
        <authorList>
            <person name="Wang X."/>
        </authorList>
    </citation>
    <scope>NUCLEOTIDE SEQUENCE [LARGE SCALE GENOMIC DNA]</scope>
    <source>
        <strain evidence="3 4">CICC 11023</strain>
    </source>
</reference>
<protein>
    <submittedName>
        <fullName evidence="3">Nitroreductase family deazaflavin-dependent oxidoreductase</fullName>
    </submittedName>
</protein>
<dbReference type="EMBL" id="VXLC01000014">
    <property type="protein sequence ID" value="KAA8886227.1"/>
    <property type="molecule type" value="Genomic_DNA"/>
</dbReference>
<gene>
    <name evidence="3" type="ORF">F3087_26945</name>
</gene>
<organism evidence="3 4">
    <name type="scientific">Nocardia colli</name>
    <dbReference type="NCBI Taxonomy" id="2545717"/>
    <lineage>
        <taxon>Bacteria</taxon>
        <taxon>Bacillati</taxon>
        <taxon>Actinomycetota</taxon>
        <taxon>Actinomycetes</taxon>
        <taxon>Mycobacteriales</taxon>
        <taxon>Nocardiaceae</taxon>
        <taxon>Nocardia</taxon>
    </lineage>
</organism>
<dbReference type="SUPFAM" id="SSF50475">
    <property type="entry name" value="FMN-binding split barrel"/>
    <property type="match status" value="1"/>
</dbReference>
<dbReference type="GO" id="GO:0005886">
    <property type="term" value="C:plasma membrane"/>
    <property type="evidence" value="ECO:0007669"/>
    <property type="project" value="TreeGrafter"/>
</dbReference>
<dbReference type="InterPro" id="IPR004378">
    <property type="entry name" value="F420H2_quin_Rdtase"/>
</dbReference>
<dbReference type="AlphaFoldDB" id="A0A5N0E9X1"/>
<evidence type="ECO:0000256" key="2">
    <source>
        <dbReference type="ARBA" id="ARBA00049106"/>
    </source>
</evidence>
<comment type="catalytic activity">
    <reaction evidence="2">
        <text>oxidized coenzyme F420-(gamma-L-Glu)(n) + a quinol + H(+) = reduced coenzyme F420-(gamma-L-Glu)(n) + a quinone</text>
        <dbReference type="Rhea" id="RHEA:39663"/>
        <dbReference type="Rhea" id="RHEA-COMP:12939"/>
        <dbReference type="Rhea" id="RHEA-COMP:14378"/>
        <dbReference type="ChEBI" id="CHEBI:15378"/>
        <dbReference type="ChEBI" id="CHEBI:24646"/>
        <dbReference type="ChEBI" id="CHEBI:132124"/>
        <dbReference type="ChEBI" id="CHEBI:133980"/>
        <dbReference type="ChEBI" id="CHEBI:139511"/>
    </reaction>
</comment>
<evidence type="ECO:0000313" key="4">
    <source>
        <dbReference type="Proteomes" id="UP000323876"/>
    </source>
</evidence>
<dbReference type="PANTHER" id="PTHR39428:SF3">
    <property type="entry name" value="DEAZAFLAVIN-DEPENDENT NITROREDUCTASE"/>
    <property type="match status" value="1"/>
</dbReference>
<accession>A0A5N0E9X1</accession>
<keyword evidence="4" id="KW-1185">Reference proteome</keyword>
<evidence type="ECO:0000256" key="1">
    <source>
        <dbReference type="ARBA" id="ARBA00008710"/>
    </source>
</evidence>